<name>A0A4R1B7N8_9PROT</name>
<evidence type="ECO:0008006" key="3">
    <source>
        <dbReference type="Google" id="ProtNLM"/>
    </source>
</evidence>
<dbReference type="EMBL" id="SJZB01000043">
    <property type="protein sequence ID" value="TCJ12335.1"/>
    <property type="molecule type" value="Genomic_DNA"/>
</dbReference>
<evidence type="ECO:0000313" key="1">
    <source>
        <dbReference type="EMBL" id="TCJ12335.1"/>
    </source>
</evidence>
<sequence length="75" mass="8274">MVTKDFPAWRISAGQMGMVIDLLSEEVALVDFADSNGHPSVITPVPMRWLRCGRVLAKKRTDLVTNRAGLPRIAP</sequence>
<dbReference type="Proteomes" id="UP000295443">
    <property type="component" value="Unassembled WGS sequence"/>
</dbReference>
<comment type="caution">
    <text evidence="1">The sequence shown here is derived from an EMBL/GenBank/DDBJ whole genome shotgun (WGS) entry which is preliminary data.</text>
</comment>
<gene>
    <name evidence="1" type="ORF">EZJ19_12420</name>
</gene>
<organism evidence="1 2">
    <name type="scientific">Parasulfuritortus cantonensis</name>
    <dbReference type="NCBI Taxonomy" id="2528202"/>
    <lineage>
        <taxon>Bacteria</taxon>
        <taxon>Pseudomonadati</taxon>
        <taxon>Pseudomonadota</taxon>
        <taxon>Betaproteobacteria</taxon>
        <taxon>Nitrosomonadales</taxon>
        <taxon>Thiobacillaceae</taxon>
        <taxon>Parasulfuritortus</taxon>
    </lineage>
</organism>
<proteinExistence type="predicted"/>
<keyword evidence="2" id="KW-1185">Reference proteome</keyword>
<dbReference type="RefSeq" id="WP_131448058.1">
    <property type="nucleotide sequence ID" value="NZ_SJZB01000043.1"/>
</dbReference>
<reference evidence="1 2" key="1">
    <citation type="submission" date="2019-03" db="EMBL/GenBank/DDBJ databases">
        <title>Genome sequence of Thiobacillaceae bacterium LSR1, a sulfur-oxidizing bacterium isolated from freshwater sediment.</title>
        <authorList>
            <person name="Li S."/>
        </authorList>
    </citation>
    <scope>NUCLEOTIDE SEQUENCE [LARGE SCALE GENOMIC DNA]</scope>
    <source>
        <strain evidence="1 2">LSR1</strain>
    </source>
</reference>
<dbReference type="AlphaFoldDB" id="A0A4R1B7N8"/>
<protein>
    <recommendedName>
        <fullName evidence="3">DUF4926 domain-containing protein</fullName>
    </recommendedName>
</protein>
<accession>A0A4R1B7N8</accession>
<evidence type="ECO:0000313" key="2">
    <source>
        <dbReference type="Proteomes" id="UP000295443"/>
    </source>
</evidence>